<keyword evidence="1" id="KW-0175">Coiled coil</keyword>
<dbReference type="EMBL" id="CAJNOO010000800">
    <property type="protein sequence ID" value="CAF1036728.1"/>
    <property type="molecule type" value="Genomic_DNA"/>
</dbReference>
<dbReference type="InterPro" id="IPR012317">
    <property type="entry name" value="Poly(ADP-ribose)pol_cat_dom"/>
</dbReference>
<dbReference type="Gene3D" id="3.90.228.10">
    <property type="match status" value="1"/>
</dbReference>
<dbReference type="Pfam" id="PF00644">
    <property type="entry name" value="PARP"/>
    <property type="match status" value="1"/>
</dbReference>
<comment type="caution">
    <text evidence="3">The sequence shown here is derived from an EMBL/GenBank/DDBJ whole genome shotgun (WGS) entry which is preliminary data.</text>
</comment>
<dbReference type="SUPFAM" id="SSF56399">
    <property type="entry name" value="ADP-ribosylation"/>
    <property type="match status" value="1"/>
</dbReference>
<name>A0A814JF27_9BILA</name>
<feature type="coiled-coil region" evidence="1">
    <location>
        <begin position="1"/>
        <end position="28"/>
    </location>
</feature>
<evidence type="ECO:0000313" key="3">
    <source>
        <dbReference type="EMBL" id="CAF1036728.1"/>
    </source>
</evidence>
<accession>A0A814JF27</accession>
<dbReference type="Proteomes" id="UP000663882">
    <property type="component" value="Unassembled WGS sequence"/>
</dbReference>
<feature type="domain" description="PARP catalytic" evidence="2">
    <location>
        <begin position="232"/>
        <end position="305"/>
    </location>
</feature>
<evidence type="ECO:0000256" key="1">
    <source>
        <dbReference type="SAM" id="Coils"/>
    </source>
</evidence>
<dbReference type="AlphaFoldDB" id="A0A814JF27"/>
<gene>
    <name evidence="4" type="ORF">OTI717_LOCUS15185</name>
    <name evidence="3" type="ORF">RFH988_LOCUS16003</name>
</gene>
<evidence type="ECO:0000313" key="5">
    <source>
        <dbReference type="Proteomes" id="UP000663882"/>
    </source>
</evidence>
<protein>
    <recommendedName>
        <fullName evidence="2">PARP catalytic domain-containing protein</fullName>
    </recommendedName>
</protein>
<reference evidence="3" key="1">
    <citation type="submission" date="2021-02" db="EMBL/GenBank/DDBJ databases">
        <authorList>
            <person name="Nowell W R."/>
        </authorList>
    </citation>
    <scope>NUCLEOTIDE SEQUENCE</scope>
</reference>
<evidence type="ECO:0000259" key="2">
    <source>
        <dbReference type="Pfam" id="PF00644"/>
    </source>
</evidence>
<sequence length="320" mass="37714">MGKVQNERKKLEEEVKQFKDKQNKLKQIKTGIHTVNYEKISSQLVDNYLLSNHNLLFNYLKNLSTKINPQSTDYPPQIIFEKNQTMYTITVTSFQYHYDQFKIILQRIQSVNNSMQSAKDYYQQYLNRIIRSLMITFLQVQSKTRYWFLYKNIFSNNIKEKIKEYVSMFNIFIEEQIKTLIEQCISKQFIKENISFQRIKTDKKPTEKSASTAQEMIEKITYIFQSNPEYKGHGAYFADNPQKSHKYTKADENDQTRVIFYAKVLLGIPSVQNKDNSNLTSASIGSHSVQGTGGDDEEYIVYRYGQALPYLKIIYKIIDV</sequence>
<dbReference type="OrthoDB" id="9514740at2759"/>
<organism evidence="3 5">
    <name type="scientific">Rotaria sordida</name>
    <dbReference type="NCBI Taxonomy" id="392033"/>
    <lineage>
        <taxon>Eukaryota</taxon>
        <taxon>Metazoa</taxon>
        <taxon>Spiralia</taxon>
        <taxon>Gnathifera</taxon>
        <taxon>Rotifera</taxon>
        <taxon>Eurotatoria</taxon>
        <taxon>Bdelloidea</taxon>
        <taxon>Philodinida</taxon>
        <taxon>Philodinidae</taxon>
        <taxon>Rotaria</taxon>
    </lineage>
</organism>
<dbReference type="GO" id="GO:0003950">
    <property type="term" value="F:NAD+ poly-ADP-ribosyltransferase activity"/>
    <property type="evidence" value="ECO:0007669"/>
    <property type="project" value="InterPro"/>
</dbReference>
<evidence type="ECO:0000313" key="4">
    <source>
        <dbReference type="EMBL" id="CAF3743917.1"/>
    </source>
</evidence>
<proteinExistence type="predicted"/>
<dbReference type="EMBL" id="CAJOAX010001768">
    <property type="protein sequence ID" value="CAF3743917.1"/>
    <property type="molecule type" value="Genomic_DNA"/>
</dbReference>
<dbReference type="Proteomes" id="UP000663823">
    <property type="component" value="Unassembled WGS sequence"/>
</dbReference>